<feature type="region of interest" description="Disordered" evidence="1">
    <location>
        <begin position="1"/>
        <end position="51"/>
    </location>
</feature>
<dbReference type="Proteomes" id="UP000008066">
    <property type="component" value="Unassembled WGS sequence"/>
</dbReference>
<dbReference type="OrthoDB" id="5209398at2759"/>
<dbReference type="EMBL" id="GL988041">
    <property type="protein sequence ID" value="EGS21640.1"/>
    <property type="molecule type" value="Genomic_DNA"/>
</dbReference>
<keyword evidence="2" id="KW-1133">Transmembrane helix</keyword>
<feature type="transmembrane region" description="Helical" evidence="2">
    <location>
        <begin position="139"/>
        <end position="160"/>
    </location>
</feature>
<evidence type="ECO:0000313" key="3">
    <source>
        <dbReference type="EMBL" id="EGS21640.1"/>
    </source>
</evidence>
<evidence type="ECO:0000313" key="4">
    <source>
        <dbReference type="Proteomes" id="UP000008066"/>
    </source>
</evidence>
<accession>G0S6N8</accession>
<evidence type="ECO:0000256" key="2">
    <source>
        <dbReference type="SAM" id="Phobius"/>
    </source>
</evidence>
<feature type="transmembrane region" description="Helical" evidence="2">
    <location>
        <begin position="212"/>
        <end position="235"/>
    </location>
</feature>
<sequence>MDERPSQDTEVTMAPTPSGPPSPGEPPASKPRLQRRQSRFTEDIMTDGTPAATASETTLNLWYGPSKENISSNNRSMTDLSANDKSIISKLKGNQNWLNRLRLLHSGIHMLLISVVLAFYGCAIHTAQLNGRNSLGRVSIVVTCVLAVEFLLDASVLAVPKQSWTRGAHIRYMLRVICSMAYFCIFLVYESLGHVLPDGDTYWGMSPREAKIFVYTFVWVEFYWSLLHTIMGTLLRRRQNVRIMVFTPEGHEYIREPSRCPVIRTWQRLVYWGRGKSSEFKLACQQYAREQSRPSLQHQPSSLPQKQQSQEHVQHQDQPRRSQIRNTISRYDHPSDLTLWEEPEEDTGSRRGTAKDDSEKIAQASRFEAVDEESIKEEATEKWKEAADGIDNVNRLGPALRPADIRQ</sequence>
<feature type="region of interest" description="Disordered" evidence="1">
    <location>
        <begin position="291"/>
        <end position="407"/>
    </location>
</feature>
<keyword evidence="4" id="KW-1185">Reference proteome</keyword>
<gene>
    <name evidence="3" type="ORF">CTHT_0035040</name>
</gene>
<feature type="compositionally biased region" description="Basic and acidic residues" evidence="1">
    <location>
        <begin position="347"/>
        <end position="360"/>
    </location>
</feature>
<keyword evidence="2" id="KW-0472">Membrane</keyword>
<feature type="compositionally biased region" description="Low complexity" evidence="1">
    <location>
        <begin position="293"/>
        <end position="311"/>
    </location>
</feature>
<proteinExistence type="predicted"/>
<feature type="compositionally biased region" description="Basic and acidic residues" evidence="1">
    <location>
        <begin position="376"/>
        <end position="387"/>
    </location>
</feature>
<dbReference type="KEGG" id="cthr:CTHT_0035040"/>
<dbReference type="GeneID" id="18257542"/>
<keyword evidence="2" id="KW-0812">Transmembrane</keyword>
<name>G0S6N8_CHATD</name>
<feature type="transmembrane region" description="Helical" evidence="2">
    <location>
        <begin position="108"/>
        <end position="127"/>
    </location>
</feature>
<dbReference type="RefSeq" id="XP_006693936.1">
    <property type="nucleotide sequence ID" value="XM_006693873.1"/>
</dbReference>
<protein>
    <submittedName>
        <fullName evidence="3">Uncharacterized protein</fullName>
    </submittedName>
</protein>
<reference evidence="3 4" key="1">
    <citation type="journal article" date="2011" name="Cell">
        <title>Insight into structure and assembly of the nuclear pore complex by utilizing the genome of a eukaryotic thermophile.</title>
        <authorList>
            <person name="Amlacher S."/>
            <person name="Sarges P."/>
            <person name="Flemming D."/>
            <person name="van Noort V."/>
            <person name="Kunze R."/>
            <person name="Devos D.P."/>
            <person name="Arumugam M."/>
            <person name="Bork P."/>
            <person name="Hurt E."/>
        </authorList>
    </citation>
    <scope>NUCLEOTIDE SEQUENCE [LARGE SCALE GENOMIC DNA]</scope>
    <source>
        <strain evidence="4">DSM 1495 / CBS 144.50 / IMI 039719</strain>
    </source>
</reference>
<dbReference type="HOGENOM" id="CLU_676146_0_0_1"/>
<evidence type="ECO:0000256" key="1">
    <source>
        <dbReference type="SAM" id="MobiDB-lite"/>
    </source>
</evidence>
<dbReference type="eggNOG" id="ENOG502RMV9">
    <property type="taxonomic scope" value="Eukaryota"/>
</dbReference>
<feature type="transmembrane region" description="Helical" evidence="2">
    <location>
        <begin position="172"/>
        <end position="192"/>
    </location>
</feature>
<organism evidence="4">
    <name type="scientific">Chaetomium thermophilum (strain DSM 1495 / CBS 144.50 / IMI 039719)</name>
    <name type="common">Thermochaetoides thermophila</name>
    <dbReference type="NCBI Taxonomy" id="759272"/>
    <lineage>
        <taxon>Eukaryota</taxon>
        <taxon>Fungi</taxon>
        <taxon>Dikarya</taxon>
        <taxon>Ascomycota</taxon>
        <taxon>Pezizomycotina</taxon>
        <taxon>Sordariomycetes</taxon>
        <taxon>Sordariomycetidae</taxon>
        <taxon>Sordariales</taxon>
        <taxon>Chaetomiaceae</taxon>
        <taxon>Thermochaetoides</taxon>
    </lineage>
</organism>
<feature type="compositionally biased region" description="Pro residues" evidence="1">
    <location>
        <begin position="17"/>
        <end position="29"/>
    </location>
</feature>
<dbReference type="AlphaFoldDB" id="G0S6N8"/>